<proteinExistence type="predicted"/>
<dbReference type="Pfam" id="PF21806">
    <property type="entry name" value="DUF6879"/>
    <property type="match status" value="1"/>
</dbReference>
<evidence type="ECO:0000313" key="3">
    <source>
        <dbReference type="Proteomes" id="UP000730482"/>
    </source>
</evidence>
<dbReference type="EMBL" id="JAAFYZ010000078">
    <property type="protein sequence ID" value="MBS2549648.1"/>
    <property type="molecule type" value="Genomic_DNA"/>
</dbReference>
<keyword evidence="3" id="KW-1185">Reference proteome</keyword>
<organism evidence="2 3">
    <name type="scientific">Catenulispora pinistramenti</name>
    <dbReference type="NCBI Taxonomy" id="2705254"/>
    <lineage>
        <taxon>Bacteria</taxon>
        <taxon>Bacillati</taxon>
        <taxon>Actinomycetota</taxon>
        <taxon>Actinomycetes</taxon>
        <taxon>Catenulisporales</taxon>
        <taxon>Catenulisporaceae</taxon>
        <taxon>Catenulispora</taxon>
    </lineage>
</organism>
<feature type="domain" description="DUF6879" evidence="1">
    <location>
        <begin position="4"/>
        <end position="173"/>
    </location>
</feature>
<protein>
    <recommendedName>
        <fullName evidence="1">DUF6879 domain-containing protein</fullName>
    </recommendedName>
</protein>
<name>A0ABS5KUD2_9ACTN</name>
<reference evidence="2 3" key="1">
    <citation type="submission" date="2020-02" db="EMBL/GenBank/DDBJ databases">
        <title>Acidophilic actinobacteria isolated from forest soil.</title>
        <authorList>
            <person name="Golinska P."/>
        </authorList>
    </citation>
    <scope>NUCLEOTIDE SEQUENCE [LARGE SCALE GENOMIC DNA]</scope>
    <source>
        <strain evidence="2 3">NL8</strain>
    </source>
</reference>
<sequence>MATDDFLELLNGSKHSAVHMEMRDVYAVSDEDEGFKRWKNGHRLDEGDRESWWRPWLTLMQDTIARGVVVRRARVISEPVTEYIRYEHSFTFTNVAAGEQVRWLPRRLASDLAFPGNDFWLFDNTAVMFNVWTGDGDWAENGREIRTEPSVIDLCSSSFEAVWGRATPHADYHII</sequence>
<comment type="caution">
    <text evidence="2">The sequence shown here is derived from an EMBL/GenBank/DDBJ whole genome shotgun (WGS) entry which is preliminary data.</text>
</comment>
<gene>
    <name evidence="2" type="ORF">KGQ19_22550</name>
</gene>
<evidence type="ECO:0000313" key="2">
    <source>
        <dbReference type="EMBL" id="MBS2549648.1"/>
    </source>
</evidence>
<accession>A0ABS5KUD2</accession>
<dbReference type="RefSeq" id="WP_212011208.1">
    <property type="nucleotide sequence ID" value="NZ_JAAFYZ010000078.1"/>
</dbReference>
<evidence type="ECO:0000259" key="1">
    <source>
        <dbReference type="Pfam" id="PF21806"/>
    </source>
</evidence>
<dbReference type="Proteomes" id="UP000730482">
    <property type="component" value="Unassembled WGS sequence"/>
</dbReference>
<dbReference type="InterPro" id="IPR049244">
    <property type="entry name" value="DUF6879"/>
</dbReference>